<dbReference type="GeneID" id="60759845"/>
<feature type="transmembrane region" description="Helical" evidence="6">
    <location>
        <begin position="12"/>
        <end position="30"/>
    </location>
</feature>
<comment type="similarity">
    <text evidence="2">Belongs to the TMEM86 family.</text>
</comment>
<dbReference type="EMBL" id="CP010992">
    <property type="protein sequence ID" value="AMO19523.1"/>
    <property type="molecule type" value="Genomic_DNA"/>
</dbReference>
<gene>
    <name evidence="7" type="ORF">UN65_03455</name>
</gene>
<evidence type="ECO:0000256" key="4">
    <source>
        <dbReference type="ARBA" id="ARBA00022989"/>
    </source>
</evidence>
<feature type="transmembrane region" description="Helical" evidence="6">
    <location>
        <begin position="112"/>
        <end position="128"/>
    </location>
</feature>
<organism evidence="7 8">
    <name type="scientific">Flavobacterium columnare</name>
    <dbReference type="NCBI Taxonomy" id="996"/>
    <lineage>
        <taxon>Bacteria</taxon>
        <taxon>Pseudomonadati</taxon>
        <taxon>Bacteroidota</taxon>
        <taxon>Flavobacteriia</taxon>
        <taxon>Flavobacteriales</taxon>
        <taxon>Flavobacteriaceae</taxon>
        <taxon>Flavobacterium</taxon>
    </lineage>
</organism>
<accession>A0AAI8GAK3</accession>
<dbReference type="Proteomes" id="UP000304840">
    <property type="component" value="Chromosome"/>
</dbReference>
<evidence type="ECO:0000313" key="7">
    <source>
        <dbReference type="EMBL" id="AMO19523.1"/>
    </source>
</evidence>
<evidence type="ECO:0000256" key="5">
    <source>
        <dbReference type="ARBA" id="ARBA00023136"/>
    </source>
</evidence>
<reference evidence="7 8" key="2">
    <citation type="submission" date="2019-05" db="EMBL/GenBank/DDBJ databases">
        <authorList>
            <person name="Ravantti J.J."/>
        </authorList>
    </citation>
    <scope>NUCLEOTIDE SEQUENCE [LARGE SCALE GENOMIC DNA]</scope>
    <source>
        <strain evidence="7 8">B185</strain>
    </source>
</reference>
<dbReference type="InterPro" id="IPR012506">
    <property type="entry name" value="TMEM86B-like"/>
</dbReference>
<feature type="transmembrane region" description="Helical" evidence="6">
    <location>
        <begin position="140"/>
        <end position="158"/>
    </location>
</feature>
<keyword evidence="5 6" id="KW-0472">Membrane</keyword>
<evidence type="ECO:0000256" key="2">
    <source>
        <dbReference type="ARBA" id="ARBA00007375"/>
    </source>
</evidence>
<protein>
    <recommendedName>
        <fullName evidence="9">YhhN-like protein</fullName>
    </recommendedName>
</protein>
<evidence type="ECO:0000313" key="8">
    <source>
        <dbReference type="Proteomes" id="UP000304840"/>
    </source>
</evidence>
<feature type="transmembrane region" description="Helical" evidence="6">
    <location>
        <begin position="36"/>
        <end position="52"/>
    </location>
</feature>
<evidence type="ECO:0000256" key="3">
    <source>
        <dbReference type="ARBA" id="ARBA00022692"/>
    </source>
</evidence>
<evidence type="ECO:0000256" key="6">
    <source>
        <dbReference type="SAM" id="Phobius"/>
    </source>
</evidence>
<dbReference type="AlphaFoldDB" id="A0AAI8GAK3"/>
<reference evidence="8" key="1">
    <citation type="submission" date="2016-03" db="EMBL/GenBank/DDBJ databases">
        <title>Flavobacterium columnare strain B185, complete genome.</title>
        <authorList>
            <person name="Sundberg L.-R."/>
            <person name="Papponen P."/>
            <person name="Laanto E."/>
        </authorList>
    </citation>
    <scope>NUCLEOTIDE SEQUENCE [LARGE SCALE GENOMIC DNA]</scope>
    <source>
        <strain evidence="8">B185</strain>
    </source>
</reference>
<name>A0AAI8GAK3_9FLAO</name>
<evidence type="ECO:0000256" key="1">
    <source>
        <dbReference type="ARBA" id="ARBA00004141"/>
    </source>
</evidence>
<dbReference type="RefSeq" id="WP_014164429.1">
    <property type="nucleotide sequence ID" value="NZ_CP010992.1"/>
</dbReference>
<sequence length="239" mass="28036">MLNSEKKSQEKGFLILFFIIGLFEVVAEYFNEILMMYILKPLLMPIMMLMYWKVSSKRNIYFLLALFFVLIANILFVSKNFNSAIIASIFFFIYRGIVIYLVIQDEPIQKKLPVVVGTLPFFTAFAYLTFLTKNELGKGIYIYLIQVLFLSFLGGLALSNYMIKGCKKNFWLLINAVFFAIIQFVLVLKLFYVSIAIFSSISMFLYLFAQFALYRYMLEREKEISNFEDCDSFLIEDIE</sequence>
<comment type="subcellular location">
    <subcellularLocation>
        <location evidence="1">Membrane</location>
        <topology evidence="1">Multi-pass membrane protein</topology>
    </subcellularLocation>
</comment>
<feature type="transmembrane region" description="Helical" evidence="6">
    <location>
        <begin position="84"/>
        <end position="103"/>
    </location>
</feature>
<evidence type="ECO:0008006" key="9">
    <source>
        <dbReference type="Google" id="ProtNLM"/>
    </source>
</evidence>
<keyword evidence="4 6" id="KW-1133">Transmembrane helix</keyword>
<dbReference type="GO" id="GO:0016020">
    <property type="term" value="C:membrane"/>
    <property type="evidence" value="ECO:0007669"/>
    <property type="project" value="UniProtKB-SubCell"/>
</dbReference>
<feature type="transmembrane region" description="Helical" evidence="6">
    <location>
        <begin position="194"/>
        <end position="214"/>
    </location>
</feature>
<proteinExistence type="inferred from homology"/>
<keyword evidence="3 6" id="KW-0812">Transmembrane</keyword>
<feature type="transmembrane region" description="Helical" evidence="6">
    <location>
        <begin position="59"/>
        <end position="78"/>
    </location>
</feature>
<feature type="transmembrane region" description="Helical" evidence="6">
    <location>
        <begin position="170"/>
        <end position="188"/>
    </location>
</feature>
<dbReference type="Pfam" id="PF07947">
    <property type="entry name" value="YhhN"/>
    <property type="match status" value="1"/>
</dbReference>